<proteinExistence type="predicted"/>
<name>A0A150N7V1_9BACL</name>
<evidence type="ECO:0000313" key="2">
    <source>
        <dbReference type="Proteomes" id="UP000075324"/>
    </source>
</evidence>
<evidence type="ECO:0000313" key="1">
    <source>
        <dbReference type="EMBL" id="KYD32780.1"/>
    </source>
</evidence>
<protein>
    <submittedName>
        <fullName evidence="1">Uncharacterized protein</fullName>
    </submittedName>
</protein>
<comment type="caution">
    <text evidence="1">The sequence shown here is derived from an EMBL/GenBank/DDBJ whole genome shotgun (WGS) entry which is preliminary data.</text>
</comment>
<dbReference type="EMBL" id="LQYW01000006">
    <property type="protein sequence ID" value="KYD32780.1"/>
    <property type="molecule type" value="Genomic_DNA"/>
</dbReference>
<reference evidence="1 2" key="1">
    <citation type="submission" date="2016-01" db="EMBL/GenBank/DDBJ databases">
        <title>Draft Genome Sequences of Seven Thermophilic Sporeformers Isolated from Foods.</title>
        <authorList>
            <person name="Berendsen E.M."/>
            <person name="Wells-Bennik M.H."/>
            <person name="Krawcyk A.O."/>
            <person name="De Jong A."/>
            <person name="Holsappel S."/>
            <person name="Eijlander R.T."/>
            <person name="Kuipers O.P."/>
        </authorList>
    </citation>
    <scope>NUCLEOTIDE SEQUENCE [LARGE SCALE GENOMIC DNA]</scope>
    <source>
        <strain evidence="1 2">B4110</strain>
    </source>
</reference>
<gene>
    <name evidence="1" type="ORF">B4110_0781</name>
</gene>
<organism evidence="1 2">
    <name type="scientific">Parageobacillus toebii</name>
    <dbReference type="NCBI Taxonomy" id="153151"/>
    <lineage>
        <taxon>Bacteria</taxon>
        <taxon>Bacillati</taxon>
        <taxon>Bacillota</taxon>
        <taxon>Bacilli</taxon>
        <taxon>Bacillales</taxon>
        <taxon>Anoxybacillaceae</taxon>
        <taxon>Parageobacillus</taxon>
    </lineage>
</organism>
<sequence length="41" mass="5292">MRCFYEKRPIRTFFYCKENKWRNDMYRRDETGDRHENSLAK</sequence>
<accession>A0A150N7V1</accession>
<dbReference type="AlphaFoldDB" id="A0A150N7V1"/>
<dbReference type="Proteomes" id="UP000075324">
    <property type="component" value="Unassembled WGS sequence"/>
</dbReference>